<dbReference type="AlphaFoldDB" id="A0A2I1F8I6"/>
<evidence type="ECO:0000313" key="1">
    <source>
        <dbReference type="EMBL" id="PKC68712.1"/>
    </source>
</evidence>
<reference evidence="1 2" key="1">
    <citation type="submission" date="2017-10" db="EMBL/GenBank/DDBJ databases">
        <title>Extensive intraspecific genome diversity in a model arbuscular mycorrhizal fungus.</title>
        <authorList>
            <person name="Chen E.C.H."/>
            <person name="Morin E."/>
            <person name="Baudet D."/>
            <person name="Noel J."/>
            <person name="Ndikumana S."/>
            <person name="Charron P."/>
            <person name="St-Onge C."/>
            <person name="Giorgi J."/>
            <person name="Grigoriev I.V."/>
            <person name="Roux C."/>
            <person name="Martin F.M."/>
            <person name="Corradi N."/>
        </authorList>
    </citation>
    <scope>NUCLEOTIDE SEQUENCE [LARGE SCALE GENOMIC DNA]</scope>
    <source>
        <strain evidence="1 2">A1</strain>
    </source>
</reference>
<accession>A0A2I1F8I6</accession>
<dbReference type="OrthoDB" id="10409085at2759"/>
<protein>
    <submittedName>
        <fullName evidence="1">Uncharacterized protein</fullName>
    </submittedName>
</protein>
<evidence type="ECO:0000313" key="2">
    <source>
        <dbReference type="Proteomes" id="UP000232688"/>
    </source>
</evidence>
<comment type="caution">
    <text evidence="1">The sequence shown here is derived from an EMBL/GenBank/DDBJ whole genome shotgun (WGS) entry which is preliminary data.</text>
</comment>
<organism evidence="1 2">
    <name type="scientific">Rhizophagus irregularis</name>
    <dbReference type="NCBI Taxonomy" id="588596"/>
    <lineage>
        <taxon>Eukaryota</taxon>
        <taxon>Fungi</taxon>
        <taxon>Fungi incertae sedis</taxon>
        <taxon>Mucoromycota</taxon>
        <taxon>Glomeromycotina</taxon>
        <taxon>Glomeromycetes</taxon>
        <taxon>Glomerales</taxon>
        <taxon>Glomeraceae</taxon>
        <taxon>Rhizophagus</taxon>
    </lineage>
</organism>
<reference evidence="1 2" key="2">
    <citation type="submission" date="2017-10" db="EMBL/GenBank/DDBJ databases">
        <title>Genome analyses suggest a sexual origin of heterokaryosis in a supposedly ancient asexual fungus.</title>
        <authorList>
            <person name="Corradi N."/>
            <person name="Sedzielewska K."/>
            <person name="Noel J."/>
            <person name="Charron P."/>
            <person name="Farinelli L."/>
            <person name="Marton T."/>
            <person name="Kruger M."/>
            <person name="Pelin A."/>
            <person name="Brachmann A."/>
            <person name="Corradi N."/>
        </authorList>
    </citation>
    <scope>NUCLEOTIDE SEQUENCE [LARGE SCALE GENOMIC DNA]</scope>
    <source>
        <strain evidence="1 2">A1</strain>
    </source>
</reference>
<name>A0A2I1F8I6_9GLOM</name>
<dbReference type="Proteomes" id="UP000232688">
    <property type="component" value="Unassembled WGS sequence"/>
</dbReference>
<gene>
    <name evidence="1" type="ORF">RhiirA1_456891</name>
</gene>
<sequence length="106" mass="12627">MLLNVPRQSSFVRKDAKFYRNQLTHVLTKQGRKEKQNIKKVHSNRLGMSYTVTINKYNRGMGQQNRDLRLEMESGPHQKKDNYATKERLPENTAYHPYLYNMAHFV</sequence>
<proteinExistence type="predicted"/>
<dbReference type="EMBL" id="LLXH01000316">
    <property type="protein sequence ID" value="PKC68712.1"/>
    <property type="molecule type" value="Genomic_DNA"/>
</dbReference>
<dbReference type="VEuPathDB" id="FungiDB:RhiirA1_456891"/>